<dbReference type="AlphaFoldDB" id="A0A511T3B3"/>
<dbReference type="Pfam" id="PF07238">
    <property type="entry name" value="PilZ"/>
    <property type="match status" value="1"/>
</dbReference>
<reference evidence="2 5" key="2">
    <citation type="submission" date="2019-07" db="EMBL/GenBank/DDBJ databases">
        <title>Whole genome shotgun sequence of Myxococcus fulvus NBRC 100333.</title>
        <authorList>
            <person name="Hosoyama A."/>
            <person name="Uohara A."/>
            <person name="Ohji S."/>
            <person name="Ichikawa N."/>
        </authorList>
    </citation>
    <scope>NUCLEOTIDE SEQUENCE [LARGE SCALE GENOMIC DNA]</scope>
    <source>
        <strain evidence="2 5">NBRC 100333</strain>
    </source>
</reference>
<dbReference type="Proteomes" id="UP000321514">
    <property type="component" value="Unassembled WGS sequence"/>
</dbReference>
<dbReference type="Proteomes" id="UP000183760">
    <property type="component" value="Unassembled WGS sequence"/>
</dbReference>
<sequence length="807" mass="89859">MSVPTQDVLIVHPNEGRRAALAEVLGVHRVVAVESQVEATRRMESTAPTLIIAPPENARRFLRHVDRAAPEAVRVFVCSQSDRQGLEELVETAAEGHVFNTLDDSLTVSELGRRLTSILQHRSSARVTPASTLAVRFRLNGVTYPSGCLDVGNFGAALRVPLTASIGAFIQGTALEDLVFERHGKTVLQVPRAFIRHAQQVHATQQPYLRLGITWGEGLDEPVTAPTSRMRDPVIVLALLRKAVRRETPVWLHYLDTPSSHFRLDAPVVELQDGRAVLRGLNDGAFPADVGDVLQLSFEVGGQSYSGATSVLRRGDNDVALSVPRSVGLQNRRGLQRFRLGPDHRFLVTFHAPINGERITRSVLDLSGRGFAFPFDASCEVLPAGSQLEVSLLLPDGSEVPCRAEVRSVDAVNTDSRFDRSLRPYRCGVRLLEVPTKIRDAIHDAFMASRSGASRDGGQEKLADIWKMMEESHYTFHPDYPFGGEAGYLDALEHTHRRLAEAKDLGRSILYADAGAIMGHVGGLRMHSRSWLVQHLAVRPGYHRHEQIANDLTALAVEMGEAIEDVEFLRYMWRSDNRWPNRLGTWLARVMENRGFSMLRAFHYMRLPLELAPQAPATMLTVREGTSEDRAWLEAHLRARGEVVRVLAEDLQAEPDAEDQMRARFAAAGLYRDRRMFVVDGEHGPLALALVEEASPGLSYIEVTNGFWLEVADRSHPLAKRALETLVHRCIAHARARGRPSAVGLVADEDAPLLASMGFGDQGRFCEWIFHRSMVRRWCDLWRSLFERLSRPRRASAQPSSEDASCT</sequence>
<name>A0A511T3B3_MYXFU</name>
<evidence type="ECO:0000259" key="1">
    <source>
        <dbReference type="Pfam" id="PF07238"/>
    </source>
</evidence>
<evidence type="ECO:0000313" key="4">
    <source>
        <dbReference type="Proteomes" id="UP000183760"/>
    </source>
</evidence>
<proteinExistence type="predicted"/>
<dbReference type="OrthoDB" id="5477621at2"/>
<dbReference type="SUPFAM" id="SSF55729">
    <property type="entry name" value="Acyl-CoA N-acyltransferases (Nat)"/>
    <property type="match status" value="1"/>
</dbReference>
<reference evidence="3 4" key="1">
    <citation type="submission" date="2016-10" db="EMBL/GenBank/DDBJ databases">
        <authorList>
            <person name="Varghese N."/>
            <person name="Submissions S."/>
        </authorList>
    </citation>
    <scope>NUCLEOTIDE SEQUENCE [LARGE SCALE GENOMIC DNA]</scope>
    <source>
        <strain evidence="3 4">DSM 16525</strain>
    </source>
</reference>
<dbReference type="InterPro" id="IPR016181">
    <property type="entry name" value="Acyl_CoA_acyltransferase"/>
</dbReference>
<dbReference type="EMBL" id="FOIB01000008">
    <property type="protein sequence ID" value="SEU30169.1"/>
    <property type="molecule type" value="Genomic_DNA"/>
</dbReference>
<evidence type="ECO:0000313" key="3">
    <source>
        <dbReference type="EMBL" id="SEU30169.1"/>
    </source>
</evidence>
<dbReference type="GO" id="GO:0035438">
    <property type="term" value="F:cyclic-di-GMP binding"/>
    <property type="evidence" value="ECO:0007669"/>
    <property type="project" value="InterPro"/>
</dbReference>
<comment type="caution">
    <text evidence="2">The sequence shown here is derived from an EMBL/GenBank/DDBJ whole genome shotgun (WGS) entry which is preliminary data.</text>
</comment>
<protein>
    <submittedName>
        <fullName evidence="3">PilZ domain-containing protein</fullName>
    </submittedName>
</protein>
<gene>
    <name evidence="2" type="ORF">MFU01_36910</name>
    <name evidence="3" type="ORF">SAMN05443572_108304</name>
</gene>
<accession>A0A511T3B3</accession>
<dbReference type="RefSeq" id="WP_074957315.1">
    <property type="nucleotide sequence ID" value="NZ_BJXR01000030.1"/>
</dbReference>
<feature type="domain" description="PilZ" evidence="1">
    <location>
        <begin position="339"/>
        <end position="442"/>
    </location>
</feature>
<evidence type="ECO:0000313" key="5">
    <source>
        <dbReference type="Proteomes" id="UP000321514"/>
    </source>
</evidence>
<keyword evidence="4" id="KW-1185">Reference proteome</keyword>
<organism evidence="2 5">
    <name type="scientific">Myxococcus fulvus</name>
    <dbReference type="NCBI Taxonomy" id="33"/>
    <lineage>
        <taxon>Bacteria</taxon>
        <taxon>Pseudomonadati</taxon>
        <taxon>Myxococcota</taxon>
        <taxon>Myxococcia</taxon>
        <taxon>Myxococcales</taxon>
        <taxon>Cystobacterineae</taxon>
        <taxon>Myxococcaceae</taxon>
        <taxon>Myxococcus</taxon>
    </lineage>
</organism>
<dbReference type="EMBL" id="BJXR01000030">
    <property type="protein sequence ID" value="GEN08654.1"/>
    <property type="molecule type" value="Genomic_DNA"/>
</dbReference>
<dbReference type="InterPro" id="IPR009875">
    <property type="entry name" value="PilZ_domain"/>
</dbReference>
<dbReference type="STRING" id="1334629.MFUL124B02_16355"/>
<evidence type="ECO:0000313" key="2">
    <source>
        <dbReference type="EMBL" id="GEN08654.1"/>
    </source>
</evidence>